<dbReference type="InterPro" id="IPR005225">
    <property type="entry name" value="Small_GTP-bd"/>
</dbReference>
<dbReference type="eggNOG" id="KOG0393">
    <property type="taxonomic scope" value="Eukaryota"/>
</dbReference>
<accession>A0A151PIP2</accession>
<proteinExistence type="inferred from homology"/>
<dbReference type="EMBL" id="AKHW03000178">
    <property type="protein sequence ID" value="KYO48899.1"/>
    <property type="molecule type" value="Genomic_DNA"/>
</dbReference>
<evidence type="ECO:0000256" key="8">
    <source>
        <dbReference type="ARBA" id="ARBA00023288"/>
    </source>
</evidence>
<dbReference type="FunFam" id="3.40.50.300:FF:000983">
    <property type="entry name" value="Rho family GTPase"/>
    <property type="match status" value="1"/>
</dbReference>
<dbReference type="InterPro" id="IPR001806">
    <property type="entry name" value="Small_GTPase"/>
</dbReference>
<keyword evidence="9" id="KW-0636">Prenylation</keyword>
<dbReference type="Gene3D" id="3.40.50.300">
    <property type="entry name" value="P-loop containing nucleotide triphosphate hydrolases"/>
    <property type="match status" value="1"/>
</dbReference>
<dbReference type="GO" id="GO:0007264">
    <property type="term" value="P:small GTPase-mediated signal transduction"/>
    <property type="evidence" value="ECO:0007669"/>
    <property type="project" value="InterPro"/>
</dbReference>
<dbReference type="InterPro" id="IPR027417">
    <property type="entry name" value="P-loop_NTPase"/>
</dbReference>
<gene>
    <name evidence="11" type="ORF">Y1Q_0020245</name>
</gene>
<keyword evidence="4" id="KW-0488">Methylation</keyword>
<dbReference type="Pfam" id="PF00071">
    <property type="entry name" value="Ras"/>
    <property type="match status" value="1"/>
</dbReference>
<dbReference type="SMART" id="SM00173">
    <property type="entry name" value="RAS"/>
    <property type="match status" value="1"/>
</dbReference>
<evidence type="ECO:0000256" key="7">
    <source>
        <dbReference type="ARBA" id="ARBA00023136"/>
    </source>
</evidence>
<evidence type="ECO:0000313" key="11">
    <source>
        <dbReference type="EMBL" id="KYO48899.1"/>
    </source>
</evidence>
<dbReference type="STRING" id="8496.A0A151PIP2"/>
<dbReference type="GO" id="GO:0003924">
    <property type="term" value="F:GTPase activity"/>
    <property type="evidence" value="ECO:0007669"/>
    <property type="project" value="InterPro"/>
</dbReference>
<comment type="similarity">
    <text evidence="2">Belongs to the small GTPase superfamily. Rho family.</text>
</comment>
<dbReference type="SMART" id="SM00174">
    <property type="entry name" value="RHO"/>
    <property type="match status" value="1"/>
</dbReference>
<keyword evidence="8" id="KW-0449">Lipoprotein</keyword>
<keyword evidence="5" id="KW-0547">Nucleotide-binding</keyword>
<keyword evidence="7" id="KW-0472">Membrane</keyword>
<dbReference type="SUPFAM" id="SSF52540">
    <property type="entry name" value="P-loop containing nucleoside triphosphate hydrolases"/>
    <property type="match status" value="1"/>
</dbReference>
<evidence type="ECO:0000256" key="1">
    <source>
        <dbReference type="ARBA" id="ARBA00004342"/>
    </source>
</evidence>
<organism evidence="11 12">
    <name type="scientific">Alligator mississippiensis</name>
    <name type="common">American alligator</name>
    <dbReference type="NCBI Taxonomy" id="8496"/>
    <lineage>
        <taxon>Eukaryota</taxon>
        <taxon>Metazoa</taxon>
        <taxon>Chordata</taxon>
        <taxon>Craniata</taxon>
        <taxon>Vertebrata</taxon>
        <taxon>Euteleostomi</taxon>
        <taxon>Archelosauria</taxon>
        <taxon>Archosauria</taxon>
        <taxon>Crocodylia</taxon>
        <taxon>Alligatoridae</taxon>
        <taxon>Alligatorinae</taxon>
        <taxon>Alligator</taxon>
    </lineage>
</organism>
<evidence type="ECO:0000256" key="9">
    <source>
        <dbReference type="ARBA" id="ARBA00023289"/>
    </source>
</evidence>
<evidence type="ECO:0000256" key="3">
    <source>
        <dbReference type="ARBA" id="ARBA00022475"/>
    </source>
</evidence>
<feature type="compositionally biased region" description="Polar residues" evidence="10">
    <location>
        <begin position="273"/>
        <end position="296"/>
    </location>
</feature>
<evidence type="ECO:0000256" key="4">
    <source>
        <dbReference type="ARBA" id="ARBA00022481"/>
    </source>
</evidence>
<dbReference type="InterPro" id="IPR003578">
    <property type="entry name" value="Small_GTPase_Rho"/>
</dbReference>
<dbReference type="PROSITE" id="PS51419">
    <property type="entry name" value="RAB"/>
    <property type="match status" value="1"/>
</dbReference>
<evidence type="ECO:0000256" key="5">
    <source>
        <dbReference type="ARBA" id="ARBA00022741"/>
    </source>
</evidence>
<keyword evidence="3" id="KW-1003">Cell membrane</keyword>
<protein>
    <submittedName>
        <fullName evidence="11">Ras-like GTP-binding protein RHO</fullName>
    </submittedName>
</protein>
<dbReference type="Proteomes" id="UP000050525">
    <property type="component" value="Unassembled WGS sequence"/>
</dbReference>
<feature type="region of interest" description="Disordered" evidence="10">
    <location>
        <begin position="262"/>
        <end position="296"/>
    </location>
</feature>
<evidence type="ECO:0000313" key="12">
    <source>
        <dbReference type="Proteomes" id="UP000050525"/>
    </source>
</evidence>
<keyword evidence="12" id="KW-1185">Reference proteome</keyword>
<dbReference type="PROSITE" id="PS51421">
    <property type="entry name" value="RAS"/>
    <property type="match status" value="1"/>
</dbReference>
<evidence type="ECO:0000256" key="10">
    <source>
        <dbReference type="SAM" id="MobiDB-lite"/>
    </source>
</evidence>
<comment type="subcellular location">
    <subcellularLocation>
        <location evidence="1">Cell membrane</location>
        <topology evidence="1">Lipid-anchor</topology>
        <orientation evidence="1">Cytoplasmic side</orientation>
    </subcellularLocation>
</comment>
<dbReference type="PROSITE" id="PS51420">
    <property type="entry name" value="RHO"/>
    <property type="match status" value="1"/>
</dbReference>
<reference evidence="11 12" key="1">
    <citation type="journal article" date="2012" name="Genome Biol.">
        <title>Sequencing three crocodilian genomes to illuminate the evolution of archosaurs and amniotes.</title>
        <authorList>
            <person name="St John J.A."/>
            <person name="Braun E.L."/>
            <person name="Isberg S.R."/>
            <person name="Miles L.G."/>
            <person name="Chong A.Y."/>
            <person name="Gongora J."/>
            <person name="Dalzell P."/>
            <person name="Moran C."/>
            <person name="Bed'hom B."/>
            <person name="Abzhanov A."/>
            <person name="Burgess S.C."/>
            <person name="Cooksey A.M."/>
            <person name="Castoe T.A."/>
            <person name="Crawford N.G."/>
            <person name="Densmore L.D."/>
            <person name="Drew J.C."/>
            <person name="Edwards S.V."/>
            <person name="Faircloth B.C."/>
            <person name="Fujita M.K."/>
            <person name="Greenwold M.J."/>
            <person name="Hoffmann F.G."/>
            <person name="Howard J.M."/>
            <person name="Iguchi T."/>
            <person name="Janes D.E."/>
            <person name="Khan S.Y."/>
            <person name="Kohno S."/>
            <person name="de Koning A.J."/>
            <person name="Lance S.L."/>
            <person name="McCarthy F.M."/>
            <person name="McCormack J.E."/>
            <person name="Merchant M.E."/>
            <person name="Peterson D.G."/>
            <person name="Pollock D.D."/>
            <person name="Pourmand N."/>
            <person name="Raney B.J."/>
            <person name="Roessler K.A."/>
            <person name="Sanford J.R."/>
            <person name="Sawyer R.H."/>
            <person name="Schmidt C.J."/>
            <person name="Triplett E.W."/>
            <person name="Tuberville T.D."/>
            <person name="Venegas-Anaya M."/>
            <person name="Howard J.T."/>
            <person name="Jarvis E.D."/>
            <person name="Guillette L.J.Jr."/>
            <person name="Glenn T.C."/>
            <person name="Green R.E."/>
            <person name="Ray D.A."/>
        </authorList>
    </citation>
    <scope>NUCLEOTIDE SEQUENCE [LARGE SCALE GENOMIC DNA]</scope>
    <source>
        <strain evidence="11">KSC_2009_1</strain>
    </source>
</reference>
<dbReference type="AlphaFoldDB" id="A0A151PIP2"/>
<keyword evidence="6" id="KW-0342">GTP-binding</keyword>
<name>A0A151PIP2_ALLMI</name>
<comment type="caution">
    <text evidence="11">The sequence shown here is derived from an EMBL/GenBank/DDBJ whole genome shotgun (WGS) entry which is preliminary data.</text>
</comment>
<dbReference type="SMART" id="SM00175">
    <property type="entry name" value="RAB"/>
    <property type="match status" value="1"/>
</dbReference>
<dbReference type="GO" id="GO:0005525">
    <property type="term" value="F:GTP binding"/>
    <property type="evidence" value="ECO:0007669"/>
    <property type="project" value="UniProtKB-KW"/>
</dbReference>
<dbReference type="PRINTS" id="PR00449">
    <property type="entry name" value="RASTRNSFRMNG"/>
</dbReference>
<evidence type="ECO:0000256" key="6">
    <source>
        <dbReference type="ARBA" id="ARBA00023134"/>
    </source>
</evidence>
<dbReference type="PANTHER" id="PTHR24072">
    <property type="entry name" value="RHO FAMILY GTPASE"/>
    <property type="match status" value="1"/>
</dbReference>
<dbReference type="GO" id="GO:0005886">
    <property type="term" value="C:plasma membrane"/>
    <property type="evidence" value="ECO:0007669"/>
    <property type="project" value="UniProtKB-SubCell"/>
</dbReference>
<dbReference type="NCBIfam" id="TIGR00231">
    <property type="entry name" value="small_GTP"/>
    <property type="match status" value="1"/>
</dbReference>
<evidence type="ECO:0000256" key="2">
    <source>
        <dbReference type="ARBA" id="ARBA00010142"/>
    </source>
</evidence>
<sequence length="296" mass="33465">MASARSGRKLSPKEPLGDNEIREITIALVYKEGKKSKPEITNWYLLNIGSLKLKEFICTHSIFQKMITLRKKLTVVGDVACGKTCLLLAFCQEQFPKYYEPTVFENYVTDIEVEGKPVKLMLFDVAGQRQINVQHIRSLFYQDTDVILMCFSVDNPNSLQNILDIWVPEVRHFCPTTPIVLVATKKELRNDESVQKRLAVMRQEPIRSAEGKALAASIGAYAYLECSAKTKEGVERLLEVIGQAATQDGAKATRTQLKSICGQNNEVKRKPETMTSIRQSKMETSQQEPLSRSQCR</sequence>